<name>A0A0C3CBN0_HEBCY</name>
<sequence length="103" mass="11829">MLPFNRSSWHTEVGWLGVRGWFDECVGKPRGGDDGFFRTTHSEERRDEAEKWRDEPRDGYYGPDCILGSSFNKNETKNYGSMGRTTLSYYSMTGLSITGELDE</sequence>
<evidence type="ECO:0000313" key="1">
    <source>
        <dbReference type="EMBL" id="KIM41016.1"/>
    </source>
</evidence>
<organism evidence="1 2">
    <name type="scientific">Hebeloma cylindrosporum</name>
    <dbReference type="NCBI Taxonomy" id="76867"/>
    <lineage>
        <taxon>Eukaryota</taxon>
        <taxon>Fungi</taxon>
        <taxon>Dikarya</taxon>
        <taxon>Basidiomycota</taxon>
        <taxon>Agaricomycotina</taxon>
        <taxon>Agaricomycetes</taxon>
        <taxon>Agaricomycetidae</taxon>
        <taxon>Agaricales</taxon>
        <taxon>Agaricineae</taxon>
        <taxon>Hymenogastraceae</taxon>
        <taxon>Hebeloma</taxon>
    </lineage>
</organism>
<gene>
    <name evidence="1" type="ORF">M413DRAFT_445774</name>
</gene>
<reference evidence="2" key="2">
    <citation type="submission" date="2015-01" db="EMBL/GenBank/DDBJ databases">
        <title>Evolutionary Origins and Diversification of the Mycorrhizal Mutualists.</title>
        <authorList>
            <consortium name="DOE Joint Genome Institute"/>
            <consortium name="Mycorrhizal Genomics Consortium"/>
            <person name="Kohler A."/>
            <person name="Kuo A."/>
            <person name="Nagy L.G."/>
            <person name="Floudas D."/>
            <person name="Copeland A."/>
            <person name="Barry K.W."/>
            <person name="Cichocki N."/>
            <person name="Veneault-Fourrey C."/>
            <person name="LaButti K."/>
            <person name="Lindquist E.A."/>
            <person name="Lipzen A."/>
            <person name="Lundell T."/>
            <person name="Morin E."/>
            <person name="Murat C."/>
            <person name="Riley R."/>
            <person name="Ohm R."/>
            <person name="Sun H."/>
            <person name="Tunlid A."/>
            <person name="Henrissat B."/>
            <person name="Grigoriev I.V."/>
            <person name="Hibbett D.S."/>
            <person name="Martin F."/>
        </authorList>
    </citation>
    <scope>NUCLEOTIDE SEQUENCE [LARGE SCALE GENOMIC DNA]</scope>
    <source>
        <strain evidence="2">h7</strain>
    </source>
</reference>
<protein>
    <submittedName>
        <fullName evidence="1">Uncharacterized protein</fullName>
    </submittedName>
</protein>
<keyword evidence="2" id="KW-1185">Reference proteome</keyword>
<dbReference type="AlphaFoldDB" id="A0A0C3CBN0"/>
<evidence type="ECO:0000313" key="2">
    <source>
        <dbReference type="Proteomes" id="UP000053424"/>
    </source>
</evidence>
<dbReference type="Proteomes" id="UP000053424">
    <property type="component" value="Unassembled WGS sequence"/>
</dbReference>
<accession>A0A0C3CBN0</accession>
<dbReference type="EMBL" id="KN831781">
    <property type="protein sequence ID" value="KIM41016.1"/>
    <property type="molecule type" value="Genomic_DNA"/>
</dbReference>
<reference evidence="1 2" key="1">
    <citation type="submission" date="2014-04" db="EMBL/GenBank/DDBJ databases">
        <authorList>
            <consortium name="DOE Joint Genome Institute"/>
            <person name="Kuo A."/>
            <person name="Gay G."/>
            <person name="Dore J."/>
            <person name="Kohler A."/>
            <person name="Nagy L.G."/>
            <person name="Floudas D."/>
            <person name="Copeland A."/>
            <person name="Barry K.W."/>
            <person name="Cichocki N."/>
            <person name="Veneault-Fourrey C."/>
            <person name="LaButti K."/>
            <person name="Lindquist E.A."/>
            <person name="Lipzen A."/>
            <person name="Lundell T."/>
            <person name="Morin E."/>
            <person name="Murat C."/>
            <person name="Sun H."/>
            <person name="Tunlid A."/>
            <person name="Henrissat B."/>
            <person name="Grigoriev I.V."/>
            <person name="Hibbett D.S."/>
            <person name="Martin F."/>
            <person name="Nordberg H.P."/>
            <person name="Cantor M.N."/>
            <person name="Hua S.X."/>
        </authorList>
    </citation>
    <scope>NUCLEOTIDE SEQUENCE [LARGE SCALE GENOMIC DNA]</scope>
    <source>
        <strain evidence="2">h7</strain>
    </source>
</reference>
<proteinExistence type="predicted"/>
<dbReference type="HOGENOM" id="CLU_2264080_0_0_1"/>